<sequence>MSSMQSFFFSERILKRVRMKQLRFVNVLCEFIHGIGQISFISLIPVFVLEVKVQIVFNVGFVFDFVLEFIELLMIFVVHDHVTYDLIGLFFFVWNITPFSFAFSIVMSLVPFNLSHDTAHIHLFTWCHVMVSSFIRSVFFTSNRKAAVVVKVKPRWVTVPVWFNPNVMHGSVQLVVDCAVYKPDVRQVKTRVVFRCQCR</sequence>
<name>A0A8D8PNX7_9HEMI</name>
<dbReference type="EMBL" id="HBUF01529372">
    <property type="protein sequence ID" value="CAG6751344.1"/>
    <property type="molecule type" value="Transcribed_RNA"/>
</dbReference>
<dbReference type="AlphaFoldDB" id="A0A8D8PNX7"/>
<proteinExistence type="predicted"/>
<protein>
    <submittedName>
        <fullName evidence="2">Uncharacterized protein</fullName>
    </submittedName>
</protein>
<feature type="transmembrane region" description="Helical" evidence="1">
    <location>
        <begin position="119"/>
        <end position="139"/>
    </location>
</feature>
<evidence type="ECO:0000256" key="1">
    <source>
        <dbReference type="SAM" id="Phobius"/>
    </source>
</evidence>
<feature type="transmembrane region" description="Helical" evidence="1">
    <location>
        <begin position="24"/>
        <end position="49"/>
    </location>
</feature>
<keyword evidence="1" id="KW-0472">Membrane</keyword>
<feature type="transmembrane region" description="Helical" evidence="1">
    <location>
        <begin position="86"/>
        <end position="107"/>
    </location>
</feature>
<organism evidence="2">
    <name type="scientific">Cacopsylla melanoneura</name>
    <dbReference type="NCBI Taxonomy" id="428564"/>
    <lineage>
        <taxon>Eukaryota</taxon>
        <taxon>Metazoa</taxon>
        <taxon>Ecdysozoa</taxon>
        <taxon>Arthropoda</taxon>
        <taxon>Hexapoda</taxon>
        <taxon>Insecta</taxon>
        <taxon>Pterygota</taxon>
        <taxon>Neoptera</taxon>
        <taxon>Paraneoptera</taxon>
        <taxon>Hemiptera</taxon>
        <taxon>Sternorrhyncha</taxon>
        <taxon>Psylloidea</taxon>
        <taxon>Psyllidae</taxon>
        <taxon>Psyllinae</taxon>
        <taxon>Cacopsylla</taxon>
    </lineage>
</organism>
<dbReference type="EMBL" id="HBUF01338065">
    <property type="protein sequence ID" value="CAG6698435.1"/>
    <property type="molecule type" value="Transcribed_RNA"/>
</dbReference>
<dbReference type="EMBL" id="HBUF01013262">
    <property type="protein sequence ID" value="CAG6608811.1"/>
    <property type="molecule type" value="Transcribed_RNA"/>
</dbReference>
<feature type="transmembrane region" description="Helical" evidence="1">
    <location>
        <begin position="55"/>
        <end position="79"/>
    </location>
</feature>
<reference evidence="2" key="1">
    <citation type="submission" date="2021-05" db="EMBL/GenBank/DDBJ databases">
        <authorList>
            <person name="Alioto T."/>
            <person name="Alioto T."/>
            <person name="Gomez Garrido J."/>
        </authorList>
    </citation>
    <scope>NUCLEOTIDE SEQUENCE</scope>
</reference>
<keyword evidence="1" id="KW-0812">Transmembrane</keyword>
<accession>A0A8D8PNX7</accession>
<keyword evidence="1" id="KW-1133">Transmembrane helix</keyword>
<evidence type="ECO:0000313" key="2">
    <source>
        <dbReference type="EMBL" id="CAG6608811.1"/>
    </source>
</evidence>